<sequence>MNSTSYFNRFKDWIKKVTHREEQPAESEEDIYEPADISAEDKELPLDEEQNKVEESKDEDAVADPVPESGFERVRKMIVTKYGKKDARRKTLLDQLNRVEQRRARIRQLSSDIDRDENELKRLLEDPECESQMKDVVPIREDAPVINTPAIQSAARHDKVIREELSSKVADEDMAVRDVNSVLEELKDFCQSSTLPASHRRAAYVDSLTQKSKELINAAKNLELPSMENLRDFISSHVSQNSVKMAQFLAWYTKELKQKLSKVITFETCLFALVRLPKILRGKTTLKESLSDMLATYDIRTKDLISAARICTLPRSKILRLMLFKYTRVGIYGGIFILRRLLIKWLEFTVLKGLKSARCEICRLGSIILHDLIAVTKFTWTFAQAPLKQLKKLSVTKIMNWVSTQKWNILSALLLNRGIYVVPLLMGFDFVQRLLSM</sequence>
<feature type="coiled-coil region" evidence="1">
    <location>
        <begin position="89"/>
        <end position="126"/>
    </location>
</feature>
<reference evidence="3" key="1">
    <citation type="submission" date="2021-06" db="EMBL/GenBank/DDBJ databases">
        <title>Viral sequences from lizard feces in the Qinghai-Tibetan Plateau, China.</title>
        <authorList>
            <person name="Lu J."/>
            <person name="Shen Q."/>
            <person name="Zhang W."/>
        </authorList>
    </citation>
    <scope>NUCLEOTIDE SEQUENCE</scope>
    <source>
        <strain evidence="3">2PE-RDRP-11</strain>
    </source>
</reference>
<name>A0A8K1N3G7_9VIRU</name>
<keyword evidence="1" id="KW-0175">Coiled coil</keyword>
<feature type="compositionally biased region" description="Basic and acidic residues" evidence="2">
    <location>
        <begin position="39"/>
        <end position="55"/>
    </location>
</feature>
<accession>A0A8K1N3G7</accession>
<feature type="region of interest" description="Disordered" evidence="2">
    <location>
        <begin position="18"/>
        <end position="66"/>
    </location>
</feature>
<proteinExistence type="predicted"/>
<evidence type="ECO:0000256" key="1">
    <source>
        <dbReference type="SAM" id="Coils"/>
    </source>
</evidence>
<protein>
    <submittedName>
        <fullName evidence="3">Uncharacterized protein</fullName>
    </submittedName>
</protein>
<dbReference type="EMBL" id="MZ375175">
    <property type="protein sequence ID" value="UCS96356.1"/>
    <property type="molecule type" value="Genomic_RNA"/>
</dbReference>
<organism evidence="3">
    <name type="scientific">Riboviria sp</name>
    <dbReference type="NCBI Taxonomy" id="2585031"/>
    <lineage>
        <taxon>Viruses</taxon>
        <taxon>Riboviria</taxon>
    </lineage>
</organism>
<feature type="compositionally biased region" description="Acidic residues" evidence="2">
    <location>
        <begin position="24"/>
        <end position="33"/>
    </location>
</feature>
<evidence type="ECO:0000313" key="3">
    <source>
        <dbReference type="EMBL" id="UCS96356.1"/>
    </source>
</evidence>
<evidence type="ECO:0000256" key="2">
    <source>
        <dbReference type="SAM" id="MobiDB-lite"/>
    </source>
</evidence>